<dbReference type="Gene3D" id="1.10.260.40">
    <property type="entry name" value="lambda repressor-like DNA-binding domains"/>
    <property type="match status" value="1"/>
</dbReference>
<dbReference type="SUPFAM" id="SSF47413">
    <property type="entry name" value="lambda repressor-like DNA-binding domains"/>
    <property type="match status" value="1"/>
</dbReference>
<proteinExistence type="predicted"/>
<dbReference type="RefSeq" id="WP_268218107.1">
    <property type="nucleotide sequence ID" value="NZ_CP128355.1"/>
</dbReference>
<keyword evidence="3" id="KW-1185">Reference proteome</keyword>
<reference evidence="2 3" key="1">
    <citation type="journal article" date="2024" name="Pathogens">
        <title>Staphylococcus hsinchuensis sp. nov., Isolated from Soymilk.</title>
        <authorList>
            <person name="Wang Y.T."/>
            <person name="Lin Y.C."/>
            <person name="Hsieh Y.H."/>
            <person name="Lin Y.T."/>
            <person name="Hamada M."/>
            <person name="Chen C.C."/>
            <person name="Liou J.S."/>
            <person name="Lee A.Y."/>
            <person name="Zhang W.L."/>
            <person name="Chen Y.T."/>
            <person name="Huang C.H."/>
        </authorList>
    </citation>
    <scope>NUCLEOTIDE SEQUENCE [LARGE SCALE GENOMIC DNA]</scope>
    <source>
        <strain evidence="2 3">H164</strain>
    </source>
</reference>
<dbReference type="EMBL" id="CP128355">
    <property type="protein sequence ID" value="XAF69595.1"/>
    <property type="molecule type" value="Genomic_DNA"/>
</dbReference>
<evidence type="ECO:0000313" key="3">
    <source>
        <dbReference type="Proteomes" id="UP001436297"/>
    </source>
</evidence>
<feature type="domain" description="HTH cro/C1-type" evidence="1">
    <location>
        <begin position="10"/>
        <end position="64"/>
    </location>
</feature>
<dbReference type="InterPro" id="IPR010982">
    <property type="entry name" value="Lambda_DNA-bd_dom_sf"/>
</dbReference>
<evidence type="ECO:0000259" key="1">
    <source>
        <dbReference type="PROSITE" id="PS50943"/>
    </source>
</evidence>
<dbReference type="PROSITE" id="PS50943">
    <property type="entry name" value="HTH_CROC1"/>
    <property type="match status" value="1"/>
</dbReference>
<gene>
    <name evidence="2" type="ORF">QQM35_05840</name>
</gene>
<dbReference type="Proteomes" id="UP001436297">
    <property type="component" value="Chromosome"/>
</dbReference>
<dbReference type="InterPro" id="IPR001387">
    <property type="entry name" value="Cro/C1-type_HTH"/>
</dbReference>
<sequence length="112" mass="13234">MTDKELIEKVENRRKEQGLTIREMGFKLGHTGSYYIKLRDGYRRITDNARNKLKEFLNGQRDDIKAPKYENENMNKAYKSGYNKAIKDLREFLDTKKTDYQKMNGGLDNGFN</sequence>
<organism evidence="2 3">
    <name type="scientific">Staphylococcus hsinchuensis</name>
    <dbReference type="NCBI Taxonomy" id="3051183"/>
    <lineage>
        <taxon>Bacteria</taxon>
        <taxon>Bacillati</taxon>
        <taxon>Bacillota</taxon>
        <taxon>Bacilli</taxon>
        <taxon>Bacillales</taxon>
        <taxon>Staphylococcaceae</taxon>
        <taxon>Staphylococcus</taxon>
    </lineage>
</organism>
<name>A0ABZ3EAY1_9STAP</name>
<accession>A0ABZ3EAY1</accession>
<evidence type="ECO:0000313" key="2">
    <source>
        <dbReference type="EMBL" id="XAF69595.1"/>
    </source>
</evidence>
<protein>
    <submittedName>
        <fullName evidence="2">XRE family transcriptional regulator</fullName>
    </submittedName>
</protein>